<dbReference type="EC" id="2.7.7.80" evidence="8"/>
<dbReference type="InterPro" id="IPR000594">
    <property type="entry name" value="ThiF_NAD_FAD-bd"/>
</dbReference>
<dbReference type="PANTHER" id="PTHR10953">
    <property type="entry name" value="UBIQUITIN-ACTIVATING ENZYME E1"/>
    <property type="match status" value="1"/>
</dbReference>
<comment type="similarity">
    <text evidence="1">Belongs to the HesA/MoeB/ThiF family.</text>
</comment>
<accession>A0A5R8KCD5</accession>
<dbReference type="InterPro" id="IPR036873">
    <property type="entry name" value="Rhodanese-like_dom_sf"/>
</dbReference>
<dbReference type="InterPro" id="IPR045886">
    <property type="entry name" value="ThiF/MoeB/HesA"/>
</dbReference>
<evidence type="ECO:0000256" key="3">
    <source>
        <dbReference type="ARBA" id="ARBA00022741"/>
    </source>
</evidence>
<evidence type="ECO:0000256" key="5">
    <source>
        <dbReference type="ARBA" id="ARBA00052218"/>
    </source>
</evidence>
<dbReference type="GO" id="GO:0004792">
    <property type="term" value="F:thiosulfate-cyanide sulfurtransferase activity"/>
    <property type="evidence" value="ECO:0007669"/>
    <property type="project" value="TreeGrafter"/>
</dbReference>
<evidence type="ECO:0000256" key="1">
    <source>
        <dbReference type="ARBA" id="ARBA00009919"/>
    </source>
</evidence>
<keyword evidence="15" id="KW-1185">Reference proteome</keyword>
<evidence type="ECO:0000259" key="13">
    <source>
        <dbReference type="PROSITE" id="PS50206"/>
    </source>
</evidence>
<comment type="function">
    <text evidence="6">Catalyzes the adenylation by ATP of the carboxyl group of the C-terminal glycine of sulfur carrier protein MoaD.</text>
</comment>
<keyword evidence="14" id="KW-0548">Nucleotidyltransferase</keyword>
<comment type="caution">
    <text evidence="14">The sequence shown here is derived from an EMBL/GenBank/DDBJ whole genome shotgun (WGS) entry which is preliminary data.</text>
</comment>
<dbReference type="CDD" id="cd00757">
    <property type="entry name" value="ThiF_MoeB_HesA_family"/>
    <property type="match status" value="1"/>
</dbReference>
<dbReference type="GO" id="GO:0005829">
    <property type="term" value="C:cytosol"/>
    <property type="evidence" value="ECO:0007669"/>
    <property type="project" value="TreeGrafter"/>
</dbReference>
<dbReference type="RefSeq" id="WP_138087423.1">
    <property type="nucleotide sequence ID" value="NZ_VAUV01000012.1"/>
</dbReference>
<sequence length="377" mass="41253">MDSPDLNPAELRRYARHLNMPEFGLEAQQKLKSSKILCIGAGGLGSPIAMHLAAAGIGTLGLVDPDVVEESNLQRQLLHGTKDLGRPKLDSARDLLHDLNPHVEVITHSTTFTASNAIELARDYDLIIDGTDNFPTRYLSNDIAVFLKKPNIYGSILRFEGQCTVFAPHLGGPCYRCMAPHPPKPGLVPTCAEGGVLGVMPGLIGTIQATEAIKLLTGIGQPLIGKLLHVDALSMKFRTFQLRRDPECPVCSEHPSITAPIDYEQFCGLPKSVPSITVHDLHQKQQTHAPHFLLDVREPDEFATARIPHSTLIPLKQLPDRLDELPRDLPIIVHCKSGMRSARAVDELQQGGFQNVENLTGGIQAWSKEIDPSVPTY</sequence>
<dbReference type="SUPFAM" id="SSF69572">
    <property type="entry name" value="Activating enzymes of the ubiquitin-like proteins"/>
    <property type="match status" value="1"/>
</dbReference>
<keyword evidence="2 14" id="KW-0808">Transferase</keyword>
<dbReference type="OrthoDB" id="9800872at2"/>
<dbReference type="GO" id="GO:0061605">
    <property type="term" value="F:molybdopterin-synthase adenylyltransferase activity"/>
    <property type="evidence" value="ECO:0007669"/>
    <property type="project" value="UniProtKB-EC"/>
</dbReference>
<comment type="catalytic activity">
    <reaction evidence="5">
        <text>[molybdopterin-synthase sulfur-carrier protein]-C-terminal Gly-Gly + ATP + H(+) = [molybdopterin-synthase sulfur-carrier protein]-C-terminal Gly-Gly-AMP + diphosphate</text>
        <dbReference type="Rhea" id="RHEA:43616"/>
        <dbReference type="Rhea" id="RHEA-COMP:12159"/>
        <dbReference type="Rhea" id="RHEA-COMP:12202"/>
        <dbReference type="ChEBI" id="CHEBI:15378"/>
        <dbReference type="ChEBI" id="CHEBI:30616"/>
        <dbReference type="ChEBI" id="CHEBI:33019"/>
        <dbReference type="ChEBI" id="CHEBI:90618"/>
        <dbReference type="ChEBI" id="CHEBI:90778"/>
        <dbReference type="EC" id="2.7.7.80"/>
    </reaction>
</comment>
<dbReference type="CDD" id="cd00158">
    <property type="entry name" value="RHOD"/>
    <property type="match status" value="1"/>
</dbReference>
<dbReference type="Pfam" id="PF00899">
    <property type="entry name" value="ThiF"/>
    <property type="match status" value="1"/>
</dbReference>
<gene>
    <name evidence="14" type="primary">moeB</name>
    <name evidence="14" type="ORF">FEM03_16690</name>
</gene>
<dbReference type="AlphaFoldDB" id="A0A5R8KCD5"/>
<dbReference type="PROSITE" id="PS50206">
    <property type="entry name" value="RHODANESE_3"/>
    <property type="match status" value="1"/>
</dbReference>
<evidence type="ECO:0000256" key="6">
    <source>
        <dbReference type="ARBA" id="ARBA00055169"/>
    </source>
</evidence>
<reference evidence="14 15" key="1">
    <citation type="submission" date="2019-05" db="EMBL/GenBank/DDBJ databases">
        <title>Verrucobacter flavum gen. nov., sp. nov. a new member of the family Verrucomicrobiaceae.</title>
        <authorList>
            <person name="Szuroczki S."/>
            <person name="Abbaszade G."/>
            <person name="Szabo A."/>
            <person name="Felfoldi T."/>
            <person name="Schumann P."/>
            <person name="Boka K."/>
            <person name="Keki Z."/>
            <person name="Toumi M."/>
            <person name="Toth E."/>
        </authorList>
    </citation>
    <scope>NUCLEOTIDE SEQUENCE [LARGE SCALE GENOMIC DNA]</scope>
    <source>
        <strain evidence="14 15">MG-N-17</strain>
    </source>
</reference>
<dbReference type="Proteomes" id="UP000306196">
    <property type="component" value="Unassembled WGS sequence"/>
</dbReference>
<dbReference type="FunFam" id="3.40.50.720:FF:000033">
    <property type="entry name" value="Adenylyltransferase and sulfurtransferase MOCS3"/>
    <property type="match status" value="1"/>
</dbReference>
<name>A0A5R8KCD5_9BACT</name>
<evidence type="ECO:0000256" key="11">
    <source>
        <dbReference type="ARBA" id="ARBA00075328"/>
    </source>
</evidence>
<dbReference type="EMBL" id="VAUV01000012">
    <property type="protein sequence ID" value="TLD69595.1"/>
    <property type="molecule type" value="Genomic_DNA"/>
</dbReference>
<dbReference type="GO" id="GO:0008641">
    <property type="term" value="F:ubiquitin-like modifier activating enzyme activity"/>
    <property type="evidence" value="ECO:0007669"/>
    <property type="project" value="InterPro"/>
</dbReference>
<keyword evidence="3" id="KW-0547">Nucleotide-binding</keyword>
<evidence type="ECO:0000256" key="10">
    <source>
        <dbReference type="ARBA" id="ARBA00075110"/>
    </source>
</evidence>
<organism evidence="14 15">
    <name type="scientific">Phragmitibacter flavus</name>
    <dbReference type="NCBI Taxonomy" id="2576071"/>
    <lineage>
        <taxon>Bacteria</taxon>
        <taxon>Pseudomonadati</taxon>
        <taxon>Verrucomicrobiota</taxon>
        <taxon>Verrucomicrobiia</taxon>
        <taxon>Verrucomicrobiales</taxon>
        <taxon>Verrucomicrobiaceae</taxon>
        <taxon>Phragmitibacter</taxon>
    </lineage>
</organism>
<dbReference type="Pfam" id="PF00581">
    <property type="entry name" value="Rhodanese"/>
    <property type="match status" value="1"/>
</dbReference>
<dbReference type="InterPro" id="IPR035985">
    <property type="entry name" value="Ubiquitin-activating_enz"/>
</dbReference>
<dbReference type="NCBIfam" id="NF004281">
    <property type="entry name" value="PRK05690.1"/>
    <property type="match status" value="1"/>
</dbReference>
<dbReference type="Gene3D" id="3.40.250.10">
    <property type="entry name" value="Rhodanese-like domain"/>
    <property type="match status" value="1"/>
</dbReference>
<evidence type="ECO:0000256" key="4">
    <source>
        <dbReference type="ARBA" id="ARBA00022840"/>
    </source>
</evidence>
<comment type="subunit">
    <text evidence="7">Homodimer. Forms a stable heterotetrameric complex of 2 MoeB and 2 MoaD during adenylation of MoaD.</text>
</comment>
<evidence type="ECO:0000256" key="2">
    <source>
        <dbReference type="ARBA" id="ARBA00022679"/>
    </source>
</evidence>
<evidence type="ECO:0000256" key="12">
    <source>
        <dbReference type="ARBA" id="ARBA00078531"/>
    </source>
</evidence>
<dbReference type="SMART" id="SM00450">
    <property type="entry name" value="RHOD"/>
    <property type="match status" value="1"/>
</dbReference>
<evidence type="ECO:0000313" key="15">
    <source>
        <dbReference type="Proteomes" id="UP000306196"/>
    </source>
</evidence>
<protein>
    <recommendedName>
        <fullName evidence="9">Molybdopterin-synthase adenylyltransferase</fullName>
        <ecNumber evidence="8">2.7.7.80</ecNumber>
    </recommendedName>
    <alternativeName>
        <fullName evidence="12">MoaD protein adenylase</fullName>
    </alternativeName>
    <alternativeName>
        <fullName evidence="10">Molybdopterin-converting factor subunit 1 adenylase</fullName>
    </alternativeName>
    <alternativeName>
        <fullName evidence="11">Sulfur carrier protein MoaD adenylyltransferase</fullName>
    </alternativeName>
</protein>
<dbReference type="InterPro" id="IPR001763">
    <property type="entry name" value="Rhodanese-like_dom"/>
</dbReference>
<evidence type="ECO:0000256" key="8">
    <source>
        <dbReference type="ARBA" id="ARBA00066884"/>
    </source>
</evidence>
<dbReference type="GO" id="GO:0008146">
    <property type="term" value="F:sulfotransferase activity"/>
    <property type="evidence" value="ECO:0007669"/>
    <property type="project" value="TreeGrafter"/>
</dbReference>
<keyword evidence="4" id="KW-0067">ATP-binding</keyword>
<dbReference type="PANTHER" id="PTHR10953:SF102">
    <property type="entry name" value="ADENYLYLTRANSFERASE AND SULFURTRANSFERASE MOCS3"/>
    <property type="match status" value="1"/>
</dbReference>
<proteinExistence type="inferred from homology"/>
<evidence type="ECO:0000256" key="9">
    <source>
        <dbReference type="ARBA" id="ARBA00073635"/>
    </source>
</evidence>
<evidence type="ECO:0000313" key="14">
    <source>
        <dbReference type="EMBL" id="TLD69595.1"/>
    </source>
</evidence>
<feature type="domain" description="Rhodanese" evidence="13">
    <location>
        <begin position="287"/>
        <end position="375"/>
    </location>
</feature>
<evidence type="ECO:0000256" key="7">
    <source>
        <dbReference type="ARBA" id="ARBA00063809"/>
    </source>
</evidence>
<dbReference type="GO" id="GO:0005524">
    <property type="term" value="F:ATP binding"/>
    <property type="evidence" value="ECO:0007669"/>
    <property type="project" value="UniProtKB-KW"/>
</dbReference>
<dbReference type="Gene3D" id="3.40.50.720">
    <property type="entry name" value="NAD(P)-binding Rossmann-like Domain"/>
    <property type="match status" value="1"/>
</dbReference>